<sequence length="188" mass="21073">MSSLLRAYNTALIRRPYVTGSASAAFLFGAGDVLAQQAIEKKGREHDLWRTGRIAFYGGAIFSPIVTRWYVMLEGIKIKSKPALLLTRVGLDQFALTPFMVGLFFTSLSVMEGKGIEGARDRVSKSWWSTLKMNWGVFIPVQLLNFALVPPHLRILLVNGVSLFWNTYLSYVNSTAQPVEDKVKELIE</sequence>
<feature type="transmembrane region" description="Helical" evidence="6">
    <location>
        <begin position="54"/>
        <end position="73"/>
    </location>
</feature>
<dbReference type="GO" id="GO:0016020">
    <property type="term" value="C:membrane"/>
    <property type="evidence" value="ECO:0007669"/>
    <property type="project" value="UniProtKB-SubCell"/>
</dbReference>
<dbReference type="GO" id="GO:0005739">
    <property type="term" value="C:mitochondrion"/>
    <property type="evidence" value="ECO:0007669"/>
    <property type="project" value="TreeGrafter"/>
</dbReference>
<dbReference type="Proteomes" id="UP000193467">
    <property type="component" value="Unassembled WGS sequence"/>
</dbReference>
<evidence type="ECO:0008006" key="9">
    <source>
        <dbReference type="Google" id="ProtNLM"/>
    </source>
</evidence>
<evidence type="ECO:0000256" key="1">
    <source>
        <dbReference type="ARBA" id="ARBA00004141"/>
    </source>
</evidence>
<evidence type="ECO:0000256" key="2">
    <source>
        <dbReference type="ARBA" id="ARBA00006824"/>
    </source>
</evidence>
<dbReference type="InterPro" id="IPR007248">
    <property type="entry name" value="Mpv17_PMP22"/>
</dbReference>
<evidence type="ECO:0000313" key="8">
    <source>
        <dbReference type="Proteomes" id="UP000193467"/>
    </source>
</evidence>
<dbReference type="PANTHER" id="PTHR11266">
    <property type="entry name" value="PEROXISOMAL MEMBRANE PROTEIN 2, PXMP2 MPV17"/>
    <property type="match status" value="1"/>
</dbReference>
<dbReference type="Pfam" id="PF04117">
    <property type="entry name" value="Mpv17_PMP22"/>
    <property type="match status" value="1"/>
</dbReference>
<dbReference type="FunCoup" id="A0A1Y2G4T7">
    <property type="interactions" value="259"/>
</dbReference>
<name>A0A1Y2G4T7_9BASI</name>
<keyword evidence="8" id="KW-1185">Reference proteome</keyword>
<evidence type="ECO:0000256" key="4">
    <source>
        <dbReference type="ARBA" id="ARBA00022989"/>
    </source>
</evidence>
<comment type="caution">
    <text evidence="7">The sequence shown here is derived from an EMBL/GenBank/DDBJ whole genome shotgun (WGS) entry which is preliminary data.</text>
</comment>
<evidence type="ECO:0000313" key="7">
    <source>
        <dbReference type="EMBL" id="ORY92955.1"/>
    </source>
</evidence>
<keyword evidence="4 6" id="KW-1133">Transmembrane helix</keyword>
<dbReference type="PANTHER" id="PTHR11266:SF17">
    <property type="entry name" value="PROTEIN MPV17"/>
    <property type="match status" value="1"/>
</dbReference>
<dbReference type="EMBL" id="MCGR01000001">
    <property type="protein sequence ID" value="ORY92955.1"/>
    <property type="molecule type" value="Genomic_DNA"/>
</dbReference>
<comment type="subcellular location">
    <subcellularLocation>
        <location evidence="1">Membrane</location>
        <topology evidence="1">Multi-pass membrane protein</topology>
    </subcellularLocation>
</comment>
<accession>A0A1Y2G4T7</accession>
<organism evidence="7 8">
    <name type="scientific">Leucosporidium creatinivorum</name>
    <dbReference type="NCBI Taxonomy" id="106004"/>
    <lineage>
        <taxon>Eukaryota</taxon>
        <taxon>Fungi</taxon>
        <taxon>Dikarya</taxon>
        <taxon>Basidiomycota</taxon>
        <taxon>Pucciniomycotina</taxon>
        <taxon>Microbotryomycetes</taxon>
        <taxon>Leucosporidiales</taxon>
        <taxon>Leucosporidium</taxon>
    </lineage>
</organism>
<keyword evidence="3 6" id="KW-0812">Transmembrane</keyword>
<feature type="transmembrane region" description="Helical" evidence="6">
    <location>
        <begin position="131"/>
        <end position="149"/>
    </location>
</feature>
<reference evidence="7 8" key="1">
    <citation type="submission" date="2016-07" db="EMBL/GenBank/DDBJ databases">
        <title>Pervasive Adenine N6-methylation of Active Genes in Fungi.</title>
        <authorList>
            <consortium name="DOE Joint Genome Institute"/>
            <person name="Mondo S.J."/>
            <person name="Dannebaum R.O."/>
            <person name="Kuo R.C."/>
            <person name="Labutti K."/>
            <person name="Haridas S."/>
            <person name="Kuo A."/>
            <person name="Salamov A."/>
            <person name="Ahrendt S.R."/>
            <person name="Lipzen A."/>
            <person name="Sullivan W."/>
            <person name="Andreopoulos W.B."/>
            <person name="Clum A."/>
            <person name="Lindquist E."/>
            <person name="Daum C."/>
            <person name="Ramamoorthy G.K."/>
            <person name="Gryganskyi A."/>
            <person name="Culley D."/>
            <person name="Magnuson J.K."/>
            <person name="James T.Y."/>
            <person name="O'Malley M.A."/>
            <person name="Stajich J.E."/>
            <person name="Spatafora J.W."/>
            <person name="Visel A."/>
            <person name="Grigoriev I.V."/>
        </authorList>
    </citation>
    <scope>NUCLEOTIDE SEQUENCE [LARGE SCALE GENOMIC DNA]</scope>
    <source>
        <strain evidence="7 8">62-1032</strain>
    </source>
</reference>
<dbReference type="InParanoid" id="A0A1Y2G4T7"/>
<protein>
    <recommendedName>
        <fullName evidence="9">Protein SYM1</fullName>
    </recommendedName>
</protein>
<evidence type="ECO:0000256" key="5">
    <source>
        <dbReference type="ARBA" id="ARBA00023136"/>
    </source>
</evidence>
<proteinExistence type="inferred from homology"/>
<evidence type="ECO:0000256" key="6">
    <source>
        <dbReference type="RuleBase" id="RU363053"/>
    </source>
</evidence>
<dbReference type="OrthoDB" id="430207at2759"/>
<keyword evidence="5 6" id="KW-0472">Membrane</keyword>
<comment type="similarity">
    <text evidence="2 6">Belongs to the peroxisomal membrane protein PXMP2/4 family.</text>
</comment>
<dbReference type="STRING" id="106004.A0A1Y2G4T7"/>
<feature type="transmembrane region" description="Helical" evidence="6">
    <location>
        <begin position="94"/>
        <end position="111"/>
    </location>
</feature>
<dbReference type="AlphaFoldDB" id="A0A1Y2G4T7"/>
<evidence type="ECO:0000256" key="3">
    <source>
        <dbReference type="ARBA" id="ARBA00022692"/>
    </source>
</evidence>
<gene>
    <name evidence="7" type="ORF">BCR35DRAFT_274104</name>
</gene>